<sequence length="75" mass="8201">MDDVYQLGQTTVPESTQCYCVGDKALAVQDRAESQLLLQLDSIGMSGEMVDVKSLCSIYCGVKTTSFNYCSSLDF</sequence>
<reference evidence="1" key="1">
    <citation type="submission" date="2021-06" db="EMBL/GenBank/DDBJ databases">
        <title>Parelaphostrongylus tenuis whole genome reference sequence.</title>
        <authorList>
            <person name="Garwood T.J."/>
            <person name="Larsen P.A."/>
            <person name="Fountain-Jones N.M."/>
            <person name="Garbe J.R."/>
            <person name="Macchietto M.G."/>
            <person name="Kania S.A."/>
            <person name="Gerhold R.W."/>
            <person name="Richards J.E."/>
            <person name="Wolf T.M."/>
        </authorList>
    </citation>
    <scope>NUCLEOTIDE SEQUENCE</scope>
    <source>
        <strain evidence="1">MNPRO001-30</strain>
        <tissue evidence="1">Meninges</tissue>
    </source>
</reference>
<gene>
    <name evidence="1" type="ORF">KIN20_018886</name>
</gene>
<dbReference type="EMBL" id="JAHQIW010003759">
    <property type="protein sequence ID" value="KAJ1360025.1"/>
    <property type="molecule type" value="Genomic_DNA"/>
</dbReference>
<evidence type="ECO:0000313" key="2">
    <source>
        <dbReference type="Proteomes" id="UP001196413"/>
    </source>
</evidence>
<proteinExistence type="predicted"/>
<comment type="caution">
    <text evidence="1">The sequence shown here is derived from an EMBL/GenBank/DDBJ whole genome shotgun (WGS) entry which is preliminary data.</text>
</comment>
<accession>A0AAD5QSE9</accession>
<dbReference type="AlphaFoldDB" id="A0AAD5QSE9"/>
<organism evidence="1 2">
    <name type="scientific">Parelaphostrongylus tenuis</name>
    <name type="common">Meningeal worm</name>
    <dbReference type="NCBI Taxonomy" id="148309"/>
    <lineage>
        <taxon>Eukaryota</taxon>
        <taxon>Metazoa</taxon>
        <taxon>Ecdysozoa</taxon>
        <taxon>Nematoda</taxon>
        <taxon>Chromadorea</taxon>
        <taxon>Rhabditida</taxon>
        <taxon>Rhabditina</taxon>
        <taxon>Rhabditomorpha</taxon>
        <taxon>Strongyloidea</taxon>
        <taxon>Metastrongylidae</taxon>
        <taxon>Parelaphostrongylus</taxon>
    </lineage>
</organism>
<name>A0AAD5QSE9_PARTN</name>
<protein>
    <submittedName>
        <fullName evidence="1">Uncharacterized protein</fullName>
    </submittedName>
</protein>
<dbReference type="Proteomes" id="UP001196413">
    <property type="component" value="Unassembled WGS sequence"/>
</dbReference>
<evidence type="ECO:0000313" key="1">
    <source>
        <dbReference type="EMBL" id="KAJ1360025.1"/>
    </source>
</evidence>
<keyword evidence="2" id="KW-1185">Reference proteome</keyword>